<dbReference type="GeneID" id="18924053"/>
<protein>
    <submittedName>
        <fullName evidence="1">Uncharacterized protein</fullName>
    </submittedName>
</protein>
<dbReference type="InParanoid" id="F4RZI4"/>
<sequence length="114" mass="13345">MTNWQSEESSSREFVGSAMQHRHAYTLPVLHLRIKETTTVLGIRTTNSPAKGVRNDFQIRVVHFVFEKRVQLRGHWRELAYYSIDRLLFVYNKNNYEAADWYGVWGLQGVLNGS</sequence>
<dbReference type="AlphaFoldDB" id="F4RZI4"/>
<dbReference type="Proteomes" id="UP000001072">
    <property type="component" value="Unassembled WGS sequence"/>
</dbReference>
<organism evidence="2">
    <name type="scientific">Melampsora larici-populina (strain 98AG31 / pathotype 3-4-7)</name>
    <name type="common">Poplar leaf rust fungus</name>
    <dbReference type="NCBI Taxonomy" id="747676"/>
    <lineage>
        <taxon>Eukaryota</taxon>
        <taxon>Fungi</taxon>
        <taxon>Dikarya</taxon>
        <taxon>Basidiomycota</taxon>
        <taxon>Pucciniomycotina</taxon>
        <taxon>Pucciniomycetes</taxon>
        <taxon>Pucciniales</taxon>
        <taxon>Melampsoraceae</taxon>
        <taxon>Melampsora</taxon>
    </lineage>
</organism>
<dbReference type="RefSeq" id="XP_007414490.1">
    <property type="nucleotide sequence ID" value="XM_007414428.1"/>
</dbReference>
<dbReference type="HOGENOM" id="CLU_2121623_0_0_1"/>
<name>F4RZI4_MELLP</name>
<dbReference type="KEGG" id="mlr:MELLADRAFT_110360"/>
<gene>
    <name evidence="1" type="ORF">MELLADRAFT_110360</name>
</gene>
<proteinExistence type="predicted"/>
<keyword evidence="2" id="KW-1185">Reference proteome</keyword>
<evidence type="ECO:0000313" key="2">
    <source>
        <dbReference type="Proteomes" id="UP000001072"/>
    </source>
</evidence>
<evidence type="ECO:0000313" key="1">
    <source>
        <dbReference type="EMBL" id="EGG02233.1"/>
    </source>
</evidence>
<accession>F4RZI4</accession>
<dbReference type="EMBL" id="GL883132">
    <property type="protein sequence ID" value="EGG02233.1"/>
    <property type="molecule type" value="Genomic_DNA"/>
</dbReference>
<dbReference type="VEuPathDB" id="FungiDB:MELLADRAFT_110360"/>
<reference evidence="2" key="1">
    <citation type="journal article" date="2011" name="Proc. Natl. Acad. Sci. U.S.A.">
        <title>Obligate biotrophy features unraveled by the genomic analysis of rust fungi.</title>
        <authorList>
            <person name="Duplessis S."/>
            <person name="Cuomo C.A."/>
            <person name="Lin Y.-C."/>
            <person name="Aerts A."/>
            <person name="Tisserant E."/>
            <person name="Veneault-Fourrey C."/>
            <person name="Joly D.L."/>
            <person name="Hacquard S."/>
            <person name="Amselem J."/>
            <person name="Cantarel B.L."/>
            <person name="Chiu R."/>
            <person name="Coutinho P.M."/>
            <person name="Feau N."/>
            <person name="Field M."/>
            <person name="Frey P."/>
            <person name="Gelhaye E."/>
            <person name="Goldberg J."/>
            <person name="Grabherr M.G."/>
            <person name="Kodira C.D."/>
            <person name="Kohler A."/>
            <person name="Kuees U."/>
            <person name="Lindquist E.A."/>
            <person name="Lucas S.M."/>
            <person name="Mago R."/>
            <person name="Mauceli E."/>
            <person name="Morin E."/>
            <person name="Murat C."/>
            <person name="Pangilinan J.L."/>
            <person name="Park R."/>
            <person name="Pearson M."/>
            <person name="Quesneville H."/>
            <person name="Rouhier N."/>
            <person name="Sakthikumar S."/>
            <person name="Salamov A.A."/>
            <person name="Schmutz J."/>
            <person name="Selles B."/>
            <person name="Shapiro H."/>
            <person name="Tanguay P."/>
            <person name="Tuskan G.A."/>
            <person name="Henrissat B."/>
            <person name="Van de Peer Y."/>
            <person name="Rouze P."/>
            <person name="Ellis J.G."/>
            <person name="Dodds P.N."/>
            <person name="Schein J.E."/>
            <person name="Zhong S."/>
            <person name="Hamelin R.C."/>
            <person name="Grigoriev I.V."/>
            <person name="Szabo L.J."/>
            <person name="Martin F."/>
        </authorList>
    </citation>
    <scope>NUCLEOTIDE SEQUENCE [LARGE SCALE GENOMIC DNA]</scope>
    <source>
        <strain evidence="2">98AG31 / pathotype 3-4-7</strain>
    </source>
</reference>